<dbReference type="GO" id="GO:0140359">
    <property type="term" value="F:ABC-type transporter activity"/>
    <property type="evidence" value="ECO:0007669"/>
    <property type="project" value="InterPro"/>
</dbReference>
<keyword evidence="6" id="KW-0067">ATP-binding</keyword>
<evidence type="ECO:0000256" key="9">
    <source>
        <dbReference type="SAM" id="Phobius"/>
    </source>
</evidence>
<dbReference type="PROSITE" id="PS50929">
    <property type="entry name" value="ABC_TM1F"/>
    <property type="match status" value="1"/>
</dbReference>
<evidence type="ECO:0000256" key="8">
    <source>
        <dbReference type="ARBA" id="ARBA00023136"/>
    </source>
</evidence>
<evidence type="ECO:0000256" key="3">
    <source>
        <dbReference type="ARBA" id="ARBA00022475"/>
    </source>
</evidence>
<dbReference type="GO" id="GO:0034040">
    <property type="term" value="F:ATPase-coupled lipid transmembrane transporter activity"/>
    <property type="evidence" value="ECO:0007669"/>
    <property type="project" value="TreeGrafter"/>
</dbReference>
<dbReference type="PANTHER" id="PTHR24221:SF654">
    <property type="entry name" value="ATP-BINDING CASSETTE SUB-FAMILY B MEMBER 6"/>
    <property type="match status" value="1"/>
</dbReference>
<dbReference type="PROSITE" id="PS50893">
    <property type="entry name" value="ABC_TRANSPORTER_2"/>
    <property type="match status" value="1"/>
</dbReference>
<keyword evidence="8 9" id="KW-0472">Membrane</keyword>
<keyword evidence="4 9" id="KW-0812">Transmembrane</keyword>
<keyword evidence="2" id="KW-0813">Transport</keyword>
<feature type="transmembrane region" description="Helical" evidence="9">
    <location>
        <begin position="30"/>
        <end position="55"/>
    </location>
</feature>
<accession>A0A2S7TYB1</accession>
<protein>
    <recommendedName>
        <fullName evidence="14">ABC transporter</fullName>
    </recommendedName>
</protein>
<evidence type="ECO:0000313" key="12">
    <source>
        <dbReference type="EMBL" id="PQJ27201.1"/>
    </source>
</evidence>
<dbReference type="GO" id="GO:0005524">
    <property type="term" value="F:ATP binding"/>
    <property type="evidence" value="ECO:0007669"/>
    <property type="project" value="UniProtKB-KW"/>
</dbReference>
<feature type="transmembrane region" description="Helical" evidence="9">
    <location>
        <begin position="67"/>
        <end position="88"/>
    </location>
</feature>
<dbReference type="GO" id="GO:0016887">
    <property type="term" value="F:ATP hydrolysis activity"/>
    <property type="evidence" value="ECO:0007669"/>
    <property type="project" value="InterPro"/>
</dbReference>
<dbReference type="AlphaFoldDB" id="A0A2S7TYB1"/>
<evidence type="ECO:0000256" key="6">
    <source>
        <dbReference type="ARBA" id="ARBA00022840"/>
    </source>
</evidence>
<feature type="transmembrane region" description="Helical" evidence="9">
    <location>
        <begin position="154"/>
        <end position="186"/>
    </location>
</feature>
<dbReference type="InterPro" id="IPR017871">
    <property type="entry name" value="ABC_transporter-like_CS"/>
</dbReference>
<evidence type="ECO:0000256" key="4">
    <source>
        <dbReference type="ARBA" id="ARBA00022692"/>
    </source>
</evidence>
<keyword evidence="7 9" id="KW-1133">Transmembrane helix</keyword>
<evidence type="ECO:0008006" key="14">
    <source>
        <dbReference type="Google" id="ProtNLM"/>
    </source>
</evidence>
<name>A0A2S7TYB1_9BACT</name>
<dbReference type="PROSITE" id="PS00211">
    <property type="entry name" value="ABC_TRANSPORTER_1"/>
    <property type="match status" value="1"/>
</dbReference>
<keyword evidence="5" id="KW-0547">Nucleotide-binding</keyword>
<evidence type="ECO:0000313" key="13">
    <source>
        <dbReference type="Proteomes" id="UP000239907"/>
    </source>
</evidence>
<reference evidence="12 13" key="1">
    <citation type="submission" date="2016-12" db="EMBL/GenBank/DDBJ databases">
        <title>Study of bacterial adaptation to deep sea.</title>
        <authorList>
            <person name="Song J."/>
            <person name="Yoshizawa S."/>
            <person name="Kogure K."/>
        </authorList>
    </citation>
    <scope>NUCLEOTIDE SEQUENCE [LARGE SCALE GENOMIC DNA]</scope>
    <source>
        <strain evidence="12 13">SAORIC-165</strain>
    </source>
</reference>
<dbReference type="Proteomes" id="UP000239907">
    <property type="component" value="Unassembled WGS sequence"/>
</dbReference>
<evidence type="ECO:0000256" key="7">
    <source>
        <dbReference type="ARBA" id="ARBA00022989"/>
    </source>
</evidence>
<dbReference type="EMBL" id="MQWA01000001">
    <property type="protein sequence ID" value="PQJ27201.1"/>
    <property type="molecule type" value="Genomic_DNA"/>
</dbReference>
<dbReference type="PANTHER" id="PTHR24221">
    <property type="entry name" value="ATP-BINDING CASSETTE SUB-FAMILY B"/>
    <property type="match status" value="1"/>
</dbReference>
<evidence type="ECO:0000259" key="10">
    <source>
        <dbReference type="PROSITE" id="PS50893"/>
    </source>
</evidence>
<evidence type="ECO:0000256" key="2">
    <source>
        <dbReference type="ARBA" id="ARBA00022448"/>
    </source>
</evidence>
<dbReference type="Pfam" id="PF00664">
    <property type="entry name" value="ABC_membrane"/>
    <property type="match status" value="1"/>
</dbReference>
<feature type="domain" description="ABC transmembrane type-1" evidence="11">
    <location>
        <begin position="31"/>
        <end position="316"/>
    </location>
</feature>
<dbReference type="FunFam" id="3.40.50.300:FF:000221">
    <property type="entry name" value="Multidrug ABC transporter ATP-binding protein"/>
    <property type="match status" value="1"/>
</dbReference>
<dbReference type="GO" id="GO:0005886">
    <property type="term" value="C:plasma membrane"/>
    <property type="evidence" value="ECO:0007669"/>
    <property type="project" value="UniProtKB-SubCell"/>
</dbReference>
<dbReference type="InterPro" id="IPR027417">
    <property type="entry name" value="P-loop_NTPase"/>
</dbReference>
<evidence type="ECO:0000256" key="1">
    <source>
        <dbReference type="ARBA" id="ARBA00004651"/>
    </source>
</evidence>
<evidence type="ECO:0000259" key="11">
    <source>
        <dbReference type="PROSITE" id="PS50929"/>
    </source>
</evidence>
<comment type="subcellular location">
    <subcellularLocation>
        <location evidence="1">Cell membrane</location>
        <topology evidence="1">Multi-pass membrane protein</topology>
    </subcellularLocation>
</comment>
<dbReference type="InterPro" id="IPR011527">
    <property type="entry name" value="ABC1_TM_dom"/>
</dbReference>
<feature type="domain" description="ABC transporter" evidence="10">
    <location>
        <begin position="350"/>
        <end position="586"/>
    </location>
</feature>
<dbReference type="InterPro" id="IPR036640">
    <property type="entry name" value="ABC1_TM_sf"/>
</dbReference>
<dbReference type="InterPro" id="IPR039421">
    <property type="entry name" value="Type_1_exporter"/>
</dbReference>
<dbReference type="SMART" id="SM00382">
    <property type="entry name" value="AAA"/>
    <property type="match status" value="1"/>
</dbReference>
<comment type="caution">
    <text evidence="12">The sequence shown here is derived from an EMBL/GenBank/DDBJ whole genome shotgun (WGS) entry which is preliminary data.</text>
</comment>
<dbReference type="Pfam" id="PF00005">
    <property type="entry name" value="ABC_tran"/>
    <property type="match status" value="1"/>
</dbReference>
<dbReference type="SUPFAM" id="SSF90123">
    <property type="entry name" value="ABC transporter transmembrane region"/>
    <property type="match status" value="1"/>
</dbReference>
<keyword evidence="3" id="KW-1003">Cell membrane</keyword>
<sequence>MNKTVIDYDLTDRELAGRIWSRLRPCRSRIIWSLALLVLAVPFMNFHPLVWGIVADHLVDQTLTANVLAMWLAVMAATYLIGLVVSGFQSYLLEKTGQAFVRDIRAELFAKFESQSLAYHSDRSTGELVTRITSDVDAMEQSVLQGLTSLLEEVVTFIVVAAMVLWISPVVGVASILPLAFAFIFIRKYNRKVKAIYAGVRRKLGDIGSFVQDRLAGVLVTQSFGREADERAVFQDDADGFYESSVQASRLRNTFFPIVAAFGFINNLIMLGLGAWLIMTGSGLFTLGALIAYRGFWWRLQSPIRTIAQTSDILQRARAAATRIMELLDEPISVTDRPDATPIVNAEGAIRFNDVEFGYVPNKPVLNGVSFSIYPGEFVAIAGGSGSGKSTLLNLIPRFYDVAMGAISIDGSDLRDLTLTSLRKLTGYVGQDNYMFDHTVRANLRYGRPEATEAEIFAAARSANAHDFILALPQGYETRVGQNGVKLSGGQRQRLSLARAFLTVPQILLLDEPTASVEPESESLIHDAILARTSEGEGTTILVTHRIDLLRQAPRILFLENGKLAADGVHANLVDQCPAYAEAYNRWAIEESAYA</sequence>
<dbReference type="Gene3D" id="3.40.50.300">
    <property type="entry name" value="P-loop containing nucleotide triphosphate hydrolases"/>
    <property type="match status" value="1"/>
</dbReference>
<dbReference type="InterPro" id="IPR003593">
    <property type="entry name" value="AAA+_ATPase"/>
</dbReference>
<proteinExistence type="predicted"/>
<dbReference type="InterPro" id="IPR003439">
    <property type="entry name" value="ABC_transporter-like_ATP-bd"/>
</dbReference>
<gene>
    <name evidence="12" type="ORF">BSZ32_00930</name>
</gene>
<feature type="transmembrane region" description="Helical" evidence="9">
    <location>
        <begin position="251"/>
        <end position="269"/>
    </location>
</feature>
<dbReference type="SUPFAM" id="SSF52540">
    <property type="entry name" value="P-loop containing nucleoside triphosphate hydrolases"/>
    <property type="match status" value="1"/>
</dbReference>
<keyword evidence="13" id="KW-1185">Reference proteome</keyword>
<dbReference type="RefSeq" id="WP_105041685.1">
    <property type="nucleotide sequence ID" value="NZ_MQWA01000001.1"/>
</dbReference>
<organism evidence="12 13">
    <name type="scientific">Rubritalea profundi</name>
    <dbReference type="NCBI Taxonomy" id="1658618"/>
    <lineage>
        <taxon>Bacteria</taxon>
        <taxon>Pseudomonadati</taxon>
        <taxon>Verrucomicrobiota</taxon>
        <taxon>Verrucomicrobiia</taxon>
        <taxon>Verrucomicrobiales</taxon>
        <taxon>Rubritaleaceae</taxon>
        <taxon>Rubritalea</taxon>
    </lineage>
</organism>
<dbReference type="OrthoDB" id="9761126at2"/>
<dbReference type="Gene3D" id="1.20.1560.10">
    <property type="entry name" value="ABC transporter type 1, transmembrane domain"/>
    <property type="match status" value="1"/>
</dbReference>
<evidence type="ECO:0000256" key="5">
    <source>
        <dbReference type="ARBA" id="ARBA00022741"/>
    </source>
</evidence>